<name>A0ABM0LX76_SACKO</name>
<dbReference type="InterPro" id="IPR015943">
    <property type="entry name" value="WD40/YVTN_repeat-like_dom_sf"/>
</dbReference>
<accession>A0ABM0LX76</accession>
<keyword evidence="2" id="KW-0677">Repeat</keyword>
<keyword evidence="1" id="KW-0853">WD repeat</keyword>
<keyword evidence="4" id="KW-1185">Reference proteome</keyword>
<dbReference type="Pfam" id="PF25469">
    <property type="entry name" value="WHD_NWD1"/>
    <property type="match status" value="1"/>
</dbReference>
<dbReference type="Proteomes" id="UP000694865">
    <property type="component" value="Unplaced"/>
</dbReference>
<organism evidence="4 5">
    <name type="scientific">Saccoglossus kowalevskii</name>
    <name type="common">Acorn worm</name>
    <dbReference type="NCBI Taxonomy" id="10224"/>
    <lineage>
        <taxon>Eukaryota</taxon>
        <taxon>Metazoa</taxon>
        <taxon>Hemichordata</taxon>
        <taxon>Enteropneusta</taxon>
        <taxon>Harrimaniidae</taxon>
        <taxon>Saccoglossus</taxon>
    </lineage>
</organism>
<dbReference type="InterPro" id="IPR057588">
    <property type="entry name" value="NWD1/2-like_WH"/>
</dbReference>
<dbReference type="PANTHER" id="PTHR19871">
    <property type="entry name" value="BETA TRANSDUCIN-RELATED PROTEIN"/>
    <property type="match status" value="1"/>
</dbReference>
<evidence type="ECO:0000313" key="4">
    <source>
        <dbReference type="Proteomes" id="UP000694865"/>
    </source>
</evidence>
<dbReference type="SUPFAM" id="SSF50998">
    <property type="entry name" value="Quinoprotein alcohol dehydrogenase-like"/>
    <property type="match status" value="1"/>
</dbReference>
<evidence type="ECO:0000256" key="2">
    <source>
        <dbReference type="ARBA" id="ARBA00022737"/>
    </source>
</evidence>
<evidence type="ECO:0000259" key="3">
    <source>
        <dbReference type="Pfam" id="PF25469"/>
    </source>
</evidence>
<feature type="non-terminal residue" evidence="5">
    <location>
        <position position="694"/>
    </location>
</feature>
<dbReference type="RefSeq" id="XP_006812367.1">
    <property type="nucleotide sequence ID" value="XM_006812304.1"/>
</dbReference>
<sequence>GVGRIRKELPLLLKKVQAKRPLVIIIDGIDELVRGDYDESDWIPPTLPPHVKMILSTSSDNFPGFSSLKSHLNQPSCFLEVPKMTSSEVGGLSQNILKSKTRKLSDGQSKVLQDAINNCPLPLYVQLASHMASRWHSYNISNETVLSNNIKDQINSFLTLLEKCQGVNAVQNMLSYLTASKHGLSDSEMLDLISCDETVLDEYCTHRQLSIRRAPAIIWTKLRKELAPFLNEHLVNGHLLRTWSHRVIRDAVMQRYLASESQKKKVHQFLANYFQGKWAGDKKPCPRGKGVEVSMDRHVQPQPLKFDKVYNTRKLEELPFHVFHSGDSKFMKNYIWDISWVCSKLDGSDVFQLLDDIALARTAEPDNTDLEMFQKVVQLSAYALYCDGNQVFSQIHTRLRSYLDGKDASLYPKLSQIVNQAQNPPITNFLPSGDCLVQLDEGDDDEVDEVTLDTRKDANKILNGFYRIKGDMTHMVSIATLKGEVKVWNIENQTTVRTLTGIDMPRDVRMIDDHRCVILCNRALKIFNLDTGTLETTLKGIMNLQMPYYGIQDRDHVVALARNRMYLNIINVSSGEVESTFKVGEDRFLNSLLVSENGERCVCGDETQKPSPLLVWDLNARKLLHDFRIAQHEFKTKMSAISKDGNYVVSVIKEVDDPAPNFVIVYDLISGQLFKKWKPVSNTCCVDISSEGEC</sequence>
<dbReference type="InterPro" id="IPR011047">
    <property type="entry name" value="Quinoprotein_ADH-like_sf"/>
</dbReference>
<dbReference type="Gene3D" id="2.130.10.10">
    <property type="entry name" value="YVTN repeat-like/Quinoprotein amine dehydrogenase"/>
    <property type="match status" value="1"/>
</dbReference>
<dbReference type="GeneID" id="102806262"/>
<evidence type="ECO:0000313" key="5">
    <source>
        <dbReference type="RefSeq" id="XP_006812367.1"/>
    </source>
</evidence>
<feature type="non-terminal residue" evidence="5">
    <location>
        <position position="1"/>
    </location>
</feature>
<dbReference type="InterPro" id="IPR052752">
    <property type="entry name" value="NACHT-WD_repeat"/>
</dbReference>
<evidence type="ECO:0000256" key="1">
    <source>
        <dbReference type="ARBA" id="ARBA00022574"/>
    </source>
</evidence>
<protein>
    <submittedName>
        <fullName evidence="5">NACHT and WD repeat domain-containing protein 1-like</fullName>
    </submittedName>
</protein>
<dbReference type="PANTHER" id="PTHR19871:SF45">
    <property type="entry name" value="NACHT DOMAIN-CONTAINING PROTEIN"/>
    <property type="match status" value="1"/>
</dbReference>
<reference evidence="5" key="1">
    <citation type="submission" date="2025-08" db="UniProtKB">
        <authorList>
            <consortium name="RefSeq"/>
        </authorList>
    </citation>
    <scope>IDENTIFICATION</scope>
    <source>
        <tissue evidence="5">Testes</tissue>
    </source>
</reference>
<feature type="domain" description="NWD1/2-like winged helix-turn-helix" evidence="3">
    <location>
        <begin position="147"/>
        <end position="262"/>
    </location>
</feature>
<proteinExistence type="predicted"/>
<dbReference type="Gene3D" id="1.25.40.370">
    <property type="match status" value="1"/>
</dbReference>
<gene>
    <name evidence="5" type="primary">LOC102806262</name>
</gene>